<comment type="subcellular location">
    <subcellularLocation>
        <location evidence="1">Secreted</location>
    </subcellularLocation>
</comment>
<dbReference type="AlphaFoldDB" id="K7FKD3"/>
<reference evidence="7" key="3">
    <citation type="submission" date="2025-08" db="UniProtKB">
        <authorList>
            <consortium name="Ensembl"/>
        </authorList>
    </citation>
    <scope>IDENTIFICATION</scope>
</reference>
<dbReference type="SMART" id="SM00209">
    <property type="entry name" value="TSP1"/>
    <property type="match status" value="2"/>
</dbReference>
<keyword evidence="5" id="KW-1015">Disulfide bond</keyword>
<evidence type="ECO:0000256" key="1">
    <source>
        <dbReference type="ARBA" id="ARBA00004613"/>
    </source>
</evidence>
<evidence type="ECO:0000256" key="4">
    <source>
        <dbReference type="ARBA" id="ARBA00022737"/>
    </source>
</evidence>
<dbReference type="FunFam" id="2.20.100.10:FF:000007">
    <property type="entry name" value="Thrombospondin 1"/>
    <property type="match status" value="1"/>
</dbReference>
<evidence type="ECO:0000256" key="3">
    <source>
        <dbReference type="ARBA" id="ARBA00022729"/>
    </source>
</evidence>
<dbReference type="Ensembl" id="ENSPSIT00000008537.1">
    <property type="protein sequence ID" value="ENSPSIP00000008493.1"/>
    <property type="gene ID" value="ENSPSIG00000007779.1"/>
</dbReference>
<dbReference type="SUPFAM" id="SSF82895">
    <property type="entry name" value="TSP-1 type 1 repeat"/>
    <property type="match status" value="2"/>
</dbReference>
<feature type="region of interest" description="Disordered" evidence="6">
    <location>
        <begin position="46"/>
        <end position="76"/>
    </location>
</feature>
<accession>K7FKD3</accession>
<dbReference type="OMA" id="WPGWHER"/>
<reference evidence="8" key="2">
    <citation type="journal article" date="2013" name="Nat. Genet.">
        <title>The draft genomes of soft-shell turtle and green sea turtle yield insights into the development and evolution of the turtle-specific body plan.</title>
        <authorList>
            <person name="Wang Z."/>
            <person name="Pascual-Anaya J."/>
            <person name="Zadissa A."/>
            <person name="Li W."/>
            <person name="Niimura Y."/>
            <person name="Huang Z."/>
            <person name="Li C."/>
            <person name="White S."/>
            <person name="Xiong Z."/>
            <person name="Fang D."/>
            <person name="Wang B."/>
            <person name="Ming Y."/>
            <person name="Chen Y."/>
            <person name="Zheng Y."/>
            <person name="Kuraku S."/>
            <person name="Pignatelli M."/>
            <person name="Herrero J."/>
            <person name="Beal K."/>
            <person name="Nozawa M."/>
            <person name="Li Q."/>
            <person name="Wang J."/>
            <person name="Zhang H."/>
            <person name="Yu L."/>
            <person name="Shigenobu S."/>
            <person name="Wang J."/>
            <person name="Liu J."/>
            <person name="Flicek P."/>
            <person name="Searle S."/>
            <person name="Wang J."/>
            <person name="Kuratani S."/>
            <person name="Yin Y."/>
            <person name="Aken B."/>
            <person name="Zhang G."/>
            <person name="Irie N."/>
        </authorList>
    </citation>
    <scope>NUCLEOTIDE SEQUENCE [LARGE SCALE GENOMIC DNA]</scope>
    <source>
        <strain evidence="8">Daiwa-1</strain>
    </source>
</reference>
<evidence type="ECO:0000313" key="7">
    <source>
        <dbReference type="Ensembl" id="ENSPSIP00000008493.1"/>
    </source>
</evidence>
<dbReference type="PANTHER" id="PTHR22906">
    <property type="entry name" value="PROPERDIN"/>
    <property type="match status" value="1"/>
</dbReference>
<dbReference type="Pfam" id="PF00090">
    <property type="entry name" value="TSP_1"/>
    <property type="match status" value="2"/>
</dbReference>
<dbReference type="InterPro" id="IPR036383">
    <property type="entry name" value="TSP1_rpt_sf"/>
</dbReference>
<dbReference type="PRINTS" id="PR01705">
    <property type="entry name" value="TSP1REPEAT"/>
</dbReference>
<dbReference type="InterPro" id="IPR052065">
    <property type="entry name" value="Compl_asym_regulator"/>
</dbReference>
<keyword evidence="4" id="KW-0677">Repeat</keyword>
<dbReference type="Proteomes" id="UP000007267">
    <property type="component" value="Unassembled WGS sequence"/>
</dbReference>
<dbReference type="GeneTree" id="ENSGT00440000038972"/>
<sequence length="208" mass="21930">MGDGWPGWHERLLPALASSLSRSVAHGNWGSWGTWGPCSATCSPEGAGLKPQQRRRRVCNSPTPSKVPPGLPCPGSDSEDQACPGLPYCPVDGSWSAWKPLGPCSVTCGLGRIMEKRFCNNPAPQHGGKNCPGLDTQSHFCNTKTPCPGKGAGPGSVPWMGVGEGTHTVPGREGRCRDGTRGAGKKVQRLDQEEGNMVGCRDGGRDEK</sequence>
<dbReference type="PANTHER" id="PTHR22906:SF43">
    <property type="entry name" value="PROPERDIN"/>
    <property type="match status" value="1"/>
</dbReference>
<dbReference type="Gene3D" id="2.20.100.10">
    <property type="entry name" value="Thrombospondin type-1 (TSP1) repeat"/>
    <property type="match status" value="2"/>
</dbReference>
<dbReference type="HOGENOM" id="CLU_1320521_0_0_1"/>
<dbReference type="eggNOG" id="KOG4475">
    <property type="taxonomic scope" value="Eukaryota"/>
</dbReference>
<evidence type="ECO:0000256" key="2">
    <source>
        <dbReference type="ARBA" id="ARBA00022525"/>
    </source>
</evidence>
<evidence type="ECO:0000256" key="5">
    <source>
        <dbReference type="ARBA" id="ARBA00023157"/>
    </source>
</evidence>
<proteinExistence type="predicted"/>
<organism evidence="7 8">
    <name type="scientific">Pelodiscus sinensis</name>
    <name type="common">Chinese softshell turtle</name>
    <name type="synonym">Trionyx sinensis</name>
    <dbReference type="NCBI Taxonomy" id="13735"/>
    <lineage>
        <taxon>Eukaryota</taxon>
        <taxon>Metazoa</taxon>
        <taxon>Chordata</taxon>
        <taxon>Craniata</taxon>
        <taxon>Vertebrata</taxon>
        <taxon>Euteleostomi</taxon>
        <taxon>Archelosauria</taxon>
        <taxon>Testudinata</taxon>
        <taxon>Testudines</taxon>
        <taxon>Cryptodira</taxon>
        <taxon>Trionychia</taxon>
        <taxon>Trionychidae</taxon>
        <taxon>Pelodiscus</taxon>
    </lineage>
</organism>
<dbReference type="STRING" id="13735.ENSPSIP00000008493"/>
<keyword evidence="2" id="KW-0964">Secreted</keyword>
<protein>
    <recommendedName>
        <fullName evidence="9">Spondin-like TSP1 domain-containing protein</fullName>
    </recommendedName>
</protein>
<feature type="region of interest" description="Disordered" evidence="6">
    <location>
        <begin position="162"/>
        <end position="208"/>
    </location>
</feature>
<reference evidence="7" key="4">
    <citation type="submission" date="2025-09" db="UniProtKB">
        <authorList>
            <consortium name="Ensembl"/>
        </authorList>
    </citation>
    <scope>IDENTIFICATION</scope>
</reference>
<name>K7FKD3_PELSI</name>
<evidence type="ECO:0000313" key="8">
    <source>
        <dbReference type="Proteomes" id="UP000007267"/>
    </source>
</evidence>
<keyword evidence="8" id="KW-1185">Reference proteome</keyword>
<evidence type="ECO:0008006" key="9">
    <source>
        <dbReference type="Google" id="ProtNLM"/>
    </source>
</evidence>
<evidence type="ECO:0000256" key="6">
    <source>
        <dbReference type="SAM" id="MobiDB-lite"/>
    </source>
</evidence>
<reference evidence="8" key="1">
    <citation type="submission" date="2011-10" db="EMBL/GenBank/DDBJ databases">
        <authorList>
            <consortium name="Soft-shell Turtle Genome Consortium"/>
        </authorList>
    </citation>
    <scope>NUCLEOTIDE SEQUENCE [LARGE SCALE GENOMIC DNA]</scope>
    <source>
        <strain evidence="8">Daiwa-1</strain>
    </source>
</reference>
<dbReference type="PROSITE" id="PS50092">
    <property type="entry name" value="TSP1"/>
    <property type="match status" value="2"/>
</dbReference>
<dbReference type="EMBL" id="AGCU01156555">
    <property type="status" value="NOT_ANNOTATED_CDS"/>
    <property type="molecule type" value="Genomic_DNA"/>
</dbReference>
<feature type="compositionally biased region" description="Basic and acidic residues" evidence="6">
    <location>
        <begin position="170"/>
        <end position="180"/>
    </location>
</feature>
<dbReference type="InterPro" id="IPR000884">
    <property type="entry name" value="TSP1_rpt"/>
</dbReference>
<keyword evidence="3" id="KW-0732">Signal</keyword>